<keyword evidence="2" id="KW-0812">Transmembrane</keyword>
<dbReference type="EMBL" id="RJLN01000063">
    <property type="protein sequence ID" value="RNL95832.1"/>
    <property type="molecule type" value="Genomic_DNA"/>
</dbReference>
<dbReference type="RefSeq" id="WP_123242477.1">
    <property type="nucleotide sequence ID" value="NZ_JAAHBY010000063.1"/>
</dbReference>
<proteinExistence type="predicted"/>
<keyword evidence="2" id="KW-0472">Membrane</keyword>
<keyword evidence="2" id="KW-1133">Transmembrane helix</keyword>
<feature type="transmembrane region" description="Helical" evidence="2">
    <location>
        <begin position="47"/>
        <end position="66"/>
    </location>
</feature>
<evidence type="ECO:0000313" key="5">
    <source>
        <dbReference type="Proteomes" id="UP000280698"/>
    </source>
</evidence>
<evidence type="ECO:0000256" key="1">
    <source>
        <dbReference type="SAM" id="MobiDB-lite"/>
    </source>
</evidence>
<evidence type="ECO:0000313" key="4">
    <source>
        <dbReference type="EMBL" id="RNL95832.1"/>
    </source>
</evidence>
<organism evidence="4 5">
    <name type="scientific">Micromonospora solifontis</name>
    <dbReference type="NCBI Taxonomy" id="2487138"/>
    <lineage>
        <taxon>Bacteria</taxon>
        <taxon>Bacillati</taxon>
        <taxon>Actinomycetota</taxon>
        <taxon>Actinomycetes</taxon>
        <taxon>Micromonosporales</taxon>
        <taxon>Micromonosporaceae</taxon>
        <taxon>Micromonospora</taxon>
    </lineage>
</organism>
<feature type="region of interest" description="Disordered" evidence="1">
    <location>
        <begin position="76"/>
        <end position="101"/>
    </location>
</feature>
<feature type="domain" description="Protein-glutamine gamma-glutamyltransferase-like C-terminal" evidence="3">
    <location>
        <begin position="176"/>
        <end position="244"/>
    </location>
</feature>
<dbReference type="InterPro" id="IPR025403">
    <property type="entry name" value="TgpA-like_C"/>
</dbReference>
<sequence length="264" mass="26904">MSAVVTAVTVALIGALVLAVVGLLAHAHRRRRPDEADHAPTRSPAPAGWPAVIVVALLAASVALLWPGIVAPHPLPATTPAPEVPTTSAPSAGRPDAPTLTSPAWPTPGWLIAVVPVLLAVAAGLAAAIALRRAGNPPVPAEEPPDRERLATVIGAAAQEIAAADPADARAAVIACYTAMERTLRTTEAAPRPADTPEQVLHRAIAAGLLTGPAAGRLAALFVEARYSRHPFTDAQRRAAAEALAAVRAELAADADRPDRADGP</sequence>
<protein>
    <submittedName>
        <fullName evidence="4">DUF4129 domain-containing protein</fullName>
    </submittedName>
</protein>
<evidence type="ECO:0000256" key="2">
    <source>
        <dbReference type="SAM" id="Phobius"/>
    </source>
</evidence>
<name>A0ABX9WCY9_9ACTN</name>
<gene>
    <name evidence="4" type="ORF">EFE23_20030</name>
</gene>
<dbReference type="Proteomes" id="UP000280698">
    <property type="component" value="Unassembled WGS sequence"/>
</dbReference>
<keyword evidence="5" id="KW-1185">Reference proteome</keyword>
<dbReference type="Pfam" id="PF13559">
    <property type="entry name" value="DUF4129"/>
    <property type="match status" value="1"/>
</dbReference>
<feature type="transmembrane region" description="Helical" evidence="2">
    <location>
        <begin position="6"/>
        <end position="26"/>
    </location>
</feature>
<comment type="caution">
    <text evidence="4">The sequence shown here is derived from an EMBL/GenBank/DDBJ whole genome shotgun (WGS) entry which is preliminary data.</text>
</comment>
<evidence type="ECO:0000259" key="3">
    <source>
        <dbReference type="Pfam" id="PF13559"/>
    </source>
</evidence>
<feature type="transmembrane region" description="Helical" evidence="2">
    <location>
        <begin position="110"/>
        <end position="131"/>
    </location>
</feature>
<accession>A0ABX9WCY9</accession>
<reference evidence="4 5" key="1">
    <citation type="submission" date="2018-11" db="EMBL/GenBank/DDBJ databases">
        <title>Micromonospora sp. PPF5-17, a new actinomycetes isolated from a hot spring soil.</title>
        <authorList>
            <person name="Thawai C."/>
        </authorList>
    </citation>
    <scope>NUCLEOTIDE SEQUENCE [LARGE SCALE GENOMIC DNA]</scope>
    <source>
        <strain evidence="4 5">PPF5-17</strain>
    </source>
</reference>